<accession>A0ABQ8E498</accession>
<keyword evidence="6" id="KW-1185">Reference proteome</keyword>
<evidence type="ECO:0000256" key="1">
    <source>
        <dbReference type="ARBA" id="ARBA00022723"/>
    </source>
</evidence>
<keyword evidence="1" id="KW-0479">Metal-binding</keyword>
<gene>
    <name evidence="5" type="ORF">HID58_013554</name>
</gene>
<evidence type="ECO:0000313" key="6">
    <source>
        <dbReference type="Proteomes" id="UP000824890"/>
    </source>
</evidence>
<feature type="domain" description="BED-type" evidence="4">
    <location>
        <begin position="82"/>
        <end position="117"/>
    </location>
</feature>
<evidence type="ECO:0000256" key="3">
    <source>
        <dbReference type="ARBA" id="ARBA00022833"/>
    </source>
</evidence>
<name>A0ABQ8E498_BRANA</name>
<dbReference type="Pfam" id="PF02892">
    <property type="entry name" value="zf-BED"/>
    <property type="match status" value="1"/>
</dbReference>
<dbReference type="EMBL" id="JAGKQM010000003">
    <property type="protein sequence ID" value="KAH0936437.1"/>
    <property type="molecule type" value="Genomic_DNA"/>
</dbReference>
<dbReference type="PANTHER" id="PTHR46951">
    <property type="entry name" value="BED-TYPE DOMAIN-CONTAINING PROTEIN"/>
    <property type="match status" value="1"/>
</dbReference>
<protein>
    <recommendedName>
        <fullName evidence="4">BED-type domain-containing protein</fullName>
    </recommendedName>
</protein>
<comment type="caution">
    <text evidence="5">The sequence shown here is derived from an EMBL/GenBank/DDBJ whole genome shotgun (WGS) entry which is preliminary data.</text>
</comment>
<sequence length="176" mass="19357">MERRLGEPRREARSKLGPEARLIHEAHASSRLARLARLNVSTPQRLVVNESLNLLLLLSALFLLISHSSLITMSTPSKQLDPAHKYATPDPKKYGCFHCNFCGKITNGGVSRAKHHLAGGYNDVTLCPKVPDHVNEEVKTFLKGKQDAVKAKASVRMMEPAFGGASNPQGEPRRSL</sequence>
<evidence type="ECO:0000256" key="2">
    <source>
        <dbReference type="ARBA" id="ARBA00022771"/>
    </source>
</evidence>
<evidence type="ECO:0000259" key="4">
    <source>
        <dbReference type="Pfam" id="PF02892"/>
    </source>
</evidence>
<proteinExistence type="predicted"/>
<dbReference type="PANTHER" id="PTHR46951:SF2">
    <property type="entry name" value="BED-TYPE DOMAIN-CONTAINING PROTEIN"/>
    <property type="match status" value="1"/>
</dbReference>
<dbReference type="InterPro" id="IPR003656">
    <property type="entry name" value="Znf_BED"/>
</dbReference>
<keyword evidence="2" id="KW-0863">Zinc-finger</keyword>
<evidence type="ECO:0000313" key="5">
    <source>
        <dbReference type="EMBL" id="KAH0936437.1"/>
    </source>
</evidence>
<organism evidence="5 6">
    <name type="scientific">Brassica napus</name>
    <name type="common">Rape</name>
    <dbReference type="NCBI Taxonomy" id="3708"/>
    <lineage>
        <taxon>Eukaryota</taxon>
        <taxon>Viridiplantae</taxon>
        <taxon>Streptophyta</taxon>
        <taxon>Embryophyta</taxon>
        <taxon>Tracheophyta</taxon>
        <taxon>Spermatophyta</taxon>
        <taxon>Magnoliopsida</taxon>
        <taxon>eudicotyledons</taxon>
        <taxon>Gunneridae</taxon>
        <taxon>Pentapetalae</taxon>
        <taxon>rosids</taxon>
        <taxon>malvids</taxon>
        <taxon>Brassicales</taxon>
        <taxon>Brassicaceae</taxon>
        <taxon>Brassiceae</taxon>
        <taxon>Brassica</taxon>
    </lineage>
</organism>
<keyword evidence="3" id="KW-0862">Zinc</keyword>
<reference evidence="5 6" key="1">
    <citation type="submission" date="2021-05" db="EMBL/GenBank/DDBJ databases">
        <title>Genome Assembly of Synthetic Allotetraploid Brassica napus Reveals Homoeologous Exchanges between Subgenomes.</title>
        <authorList>
            <person name="Davis J.T."/>
        </authorList>
    </citation>
    <scope>NUCLEOTIDE SEQUENCE [LARGE SCALE GENOMIC DNA]</scope>
    <source>
        <strain evidence="6">cv. Da-Ae</strain>
        <tissue evidence="5">Seedling</tissue>
    </source>
</reference>
<dbReference type="Proteomes" id="UP000824890">
    <property type="component" value="Unassembled WGS sequence"/>
</dbReference>